<gene>
    <name evidence="2" type="ORF">GLP40_32045</name>
</gene>
<keyword evidence="3" id="KW-1185">Reference proteome</keyword>
<comment type="caution">
    <text evidence="2">The sequence shown here is derived from an EMBL/GenBank/DDBJ whole genome shotgun (WGS) entry which is preliminary data.</text>
</comment>
<dbReference type="AlphaFoldDB" id="A0A6I3LB39"/>
<name>A0A6I3LB39_9NOCA</name>
<dbReference type="RefSeq" id="WP_154791776.1">
    <property type="nucleotide sequence ID" value="NZ_WMBB01000023.1"/>
</dbReference>
<protein>
    <submittedName>
        <fullName evidence="2">Uncharacterized protein</fullName>
    </submittedName>
</protein>
<dbReference type="Proteomes" id="UP000432464">
    <property type="component" value="Unassembled WGS sequence"/>
</dbReference>
<organism evidence="2 3">
    <name type="scientific">Nocardia aurantiaca</name>
    <dbReference type="NCBI Taxonomy" id="2675850"/>
    <lineage>
        <taxon>Bacteria</taxon>
        <taxon>Bacillati</taxon>
        <taxon>Actinomycetota</taxon>
        <taxon>Actinomycetes</taxon>
        <taxon>Mycobacteriales</taxon>
        <taxon>Nocardiaceae</taxon>
        <taxon>Nocardia</taxon>
    </lineage>
</organism>
<reference evidence="2 3" key="1">
    <citation type="submission" date="2019-11" db="EMBL/GenBank/DDBJ databases">
        <title>Nocardia sp. nov. CT2-14 isolated from soil.</title>
        <authorList>
            <person name="Kanchanasin P."/>
            <person name="Tanasupawat S."/>
            <person name="Yuki M."/>
            <person name="Kudo T."/>
        </authorList>
    </citation>
    <scope>NUCLEOTIDE SEQUENCE [LARGE SCALE GENOMIC DNA]</scope>
    <source>
        <strain evidence="2 3">CT2-14</strain>
    </source>
</reference>
<sequence length="58" mass="6231">MLRHSMIRYQPRDGAKSGAKAVAADNSGIICGNAGRDLRIRDPPGTLVGLGWQPRPTM</sequence>
<evidence type="ECO:0000313" key="3">
    <source>
        <dbReference type="Proteomes" id="UP000432464"/>
    </source>
</evidence>
<evidence type="ECO:0000256" key="1">
    <source>
        <dbReference type="SAM" id="MobiDB-lite"/>
    </source>
</evidence>
<proteinExistence type="predicted"/>
<accession>A0A6I3LB39</accession>
<feature type="region of interest" description="Disordered" evidence="1">
    <location>
        <begin position="1"/>
        <end position="22"/>
    </location>
</feature>
<evidence type="ECO:0000313" key="2">
    <source>
        <dbReference type="EMBL" id="MTE17356.1"/>
    </source>
</evidence>
<dbReference type="EMBL" id="WMBB01000023">
    <property type="protein sequence ID" value="MTE17356.1"/>
    <property type="molecule type" value="Genomic_DNA"/>
</dbReference>